<feature type="domain" description="Reverse transcriptase" evidence="1">
    <location>
        <begin position="1"/>
        <end position="118"/>
    </location>
</feature>
<dbReference type="AlphaFoldDB" id="A0A935PW55"/>
<dbReference type="Proteomes" id="UP000697998">
    <property type="component" value="Unassembled WGS sequence"/>
</dbReference>
<keyword evidence="2" id="KW-0695">RNA-directed DNA polymerase</keyword>
<dbReference type="SUPFAM" id="SSF56672">
    <property type="entry name" value="DNA/RNA polymerases"/>
    <property type="match status" value="1"/>
</dbReference>
<keyword evidence="2" id="KW-0808">Transferase</keyword>
<dbReference type="CDD" id="cd01646">
    <property type="entry name" value="RT_Bac_retron_I"/>
    <property type="match status" value="1"/>
</dbReference>
<dbReference type="PROSITE" id="PS50878">
    <property type="entry name" value="RT_POL"/>
    <property type="match status" value="1"/>
</dbReference>
<dbReference type="EMBL" id="JADJMH010000001">
    <property type="protein sequence ID" value="MBK7673654.1"/>
    <property type="molecule type" value="Genomic_DNA"/>
</dbReference>
<comment type="caution">
    <text evidence="2">The sequence shown here is derived from an EMBL/GenBank/DDBJ whole genome shotgun (WGS) entry which is preliminary data.</text>
</comment>
<proteinExistence type="predicted"/>
<reference evidence="2 3" key="1">
    <citation type="submission" date="2020-10" db="EMBL/GenBank/DDBJ databases">
        <title>Connecting structure to function with the recovery of over 1000 high-quality activated sludge metagenome-assembled genomes encoding full-length rRNA genes using long-read sequencing.</title>
        <authorList>
            <person name="Singleton C.M."/>
            <person name="Petriglieri F."/>
            <person name="Kristensen J.M."/>
            <person name="Kirkegaard R.H."/>
            <person name="Michaelsen T.Y."/>
            <person name="Andersen M.H."/>
            <person name="Karst S.M."/>
            <person name="Dueholm M.S."/>
            <person name="Nielsen P.H."/>
            <person name="Albertsen M."/>
        </authorList>
    </citation>
    <scope>NUCLEOTIDE SEQUENCE [LARGE SCALE GENOMIC DNA]</scope>
    <source>
        <strain evidence="2">EsbW_18-Q3-R4-48_BATAC.285</strain>
    </source>
</reference>
<accession>A0A935PW55</accession>
<keyword evidence="2" id="KW-0548">Nucleotidyltransferase</keyword>
<evidence type="ECO:0000313" key="2">
    <source>
        <dbReference type="EMBL" id="MBK7673654.1"/>
    </source>
</evidence>
<dbReference type="InterPro" id="IPR000477">
    <property type="entry name" value="RT_dom"/>
</dbReference>
<evidence type="ECO:0000259" key="1">
    <source>
        <dbReference type="PROSITE" id="PS50878"/>
    </source>
</evidence>
<dbReference type="InterPro" id="IPR043502">
    <property type="entry name" value="DNA/RNA_pol_sf"/>
</dbReference>
<evidence type="ECO:0000313" key="3">
    <source>
        <dbReference type="Proteomes" id="UP000697998"/>
    </source>
</evidence>
<organism evidence="2 3">
    <name type="scientific">Candidatus Accumulibacter proximus</name>
    <dbReference type="NCBI Taxonomy" id="2954385"/>
    <lineage>
        <taxon>Bacteria</taxon>
        <taxon>Pseudomonadati</taxon>
        <taxon>Pseudomonadota</taxon>
        <taxon>Betaproteobacteria</taxon>
        <taxon>Candidatus Accumulibacter</taxon>
    </lineage>
</organism>
<sequence>MARRAGSAPRTALPADFPGDDLLAACRPRGLPIGNLSSQFWSNCYLHPFDQFVTRELRCSAYLRYVDDFALFSDSKRELWAWKRALVDRLAQLRLTIHAREAQVLPTYCGIPWLGFVVYPTHRLVKARKVRATADHLGERLDDYLAGRISFGEFDASVRG</sequence>
<dbReference type="GO" id="GO:0003964">
    <property type="term" value="F:RNA-directed DNA polymerase activity"/>
    <property type="evidence" value="ECO:0007669"/>
    <property type="project" value="UniProtKB-KW"/>
</dbReference>
<protein>
    <submittedName>
        <fullName evidence="2">RNA-directed DNA polymerase</fullName>
    </submittedName>
</protein>
<gene>
    <name evidence="2" type="ORF">IPJ27_02175</name>
</gene>
<name>A0A935PW55_9PROT</name>